<evidence type="ECO:0000259" key="2">
    <source>
        <dbReference type="Pfam" id="PF13354"/>
    </source>
</evidence>
<evidence type="ECO:0000313" key="4">
    <source>
        <dbReference type="Proteomes" id="UP000218598"/>
    </source>
</evidence>
<feature type="domain" description="Beta-lactamase class A catalytic" evidence="2">
    <location>
        <begin position="24"/>
        <end position="177"/>
    </location>
</feature>
<dbReference type="PANTHER" id="PTHR35333:SF3">
    <property type="entry name" value="BETA-LACTAMASE-TYPE TRANSPEPTIDASE FOLD CONTAINING PROTEIN"/>
    <property type="match status" value="1"/>
</dbReference>
<dbReference type="InterPro" id="IPR012338">
    <property type="entry name" value="Beta-lactam/transpept-like"/>
</dbReference>
<reference evidence="3 4" key="1">
    <citation type="journal article" date="2017" name="Elife">
        <title>Extensive horizontal gene transfer in cheese-associated bacteria.</title>
        <authorList>
            <person name="Bonham K.S."/>
            <person name="Wolfe B.E."/>
            <person name="Dutton R.J."/>
        </authorList>
    </citation>
    <scope>NUCLEOTIDE SEQUENCE [LARGE SCALE GENOMIC DNA]</scope>
    <source>
        <strain evidence="3 4">341_9</strain>
    </source>
</reference>
<dbReference type="SUPFAM" id="SSF56601">
    <property type="entry name" value="beta-lactamase/transpeptidase-like"/>
    <property type="match status" value="1"/>
</dbReference>
<dbReference type="Proteomes" id="UP000218598">
    <property type="component" value="Unassembled WGS sequence"/>
</dbReference>
<dbReference type="RefSeq" id="WP_096196352.1">
    <property type="nucleotide sequence ID" value="NZ_NRGR01000005.1"/>
</dbReference>
<evidence type="ECO:0000256" key="1">
    <source>
        <dbReference type="SAM" id="MobiDB-lite"/>
    </source>
</evidence>
<sequence length="305" mass="32401">MSIPTAAAPDRVSVSFCLIDRAGGVLAAEGADRPYYAASTIKLHVLLTALRAADGGALDLEATVPATRTFTGYDGTRFTLGGDHLDPTHPADGAAISVRDLLRRMIDRSSNEATNHLVELIGIDAVDETIQRLELGATRVERLIGDAAALEAGRTNETSADDLARTMLALVRRDEATAGPEAHRARHPATLPAQSRRSTQARHSAWDPRAAQSPQPSLSIASVELARAALRAQQIPLITTAVREDVDHGSKSGWVDGYRHDVAFLGDPDGEELHVLAAMTSGLQPQEADARIAQLVRDLLPAATA</sequence>
<feature type="compositionally biased region" description="Polar residues" evidence="1">
    <location>
        <begin position="192"/>
        <end position="202"/>
    </location>
</feature>
<dbReference type="PANTHER" id="PTHR35333">
    <property type="entry name" value="BETA-LACTAMASE"/>
    <property type="match status" value="1"/>
</dbReference>
<dbReference type="InterPro" id="IPR045155">
    <property type="entry name" value="Beta-lactam_cat"/>
</dbReference>
<organism evidence="3 4">
    <name type="scientific">Brachybacterium alimentarium</name>
    <dbReference type="NCBI Taxonomy" id="47845"/>
    <lineage>
        <taxon>Bacteria</taxon>
        <taxon>Bacillati</taxon>
        <taxon>Actinomycetota</taxon>
        <taxon>Actinomycetes</taxon>
        <taxon>Micrococcales</taxon>
        <taxon>Dermabacteraceae</taxon>
        <taxon>Brachybacterium</taxon>
    </lineage>
</organism>
<dbReference type="EMBL" id="NRGR01000005">
    <property type="protein sequence ID" value="PCC40556.1"/>
    <property type="molecule type" value="Genomic_DNA"/>
</dbReference>
<comment type="caution">
    <text evidence="3">The sequence shown here is derived from an EMBL/GenBank/DDBJ whole genome shotgun (WGS) entry which is preliminary data.</text>
</comment>
<keyword evidence="4" id="KW-1185">Reference proteome</keyword>
<accession>A0A2A3YMH5</accession>
<evidence type="ECO:0000313" key="3">
    <source>
        <dbReference type="EMBL" id="PCC40556.1"/>
    </source>
</evidence>
<keyword evidence="3" id="KW-0378">Hydrolase</keyword>
<dbReference type="GO" id="GO:0008800">
    <property type="term" value="F:beta-lactamase activity"/>
    <property type="evidence" value="ECO:0007669"/>
    <property type="project" value="InterPro"/>
</dbReference>
<feature type="region of interest" description="Disordered" evidence="1">
    <location>
        <begin position="176"/>
        <end position="217"/>
    </location>
</feature>
<dbReference type="OrthoDB" id="9775096at2"/>
<dbReference type="GO" id="GO:0046677">
    <property type="term" value="P:response to antibiotic"/>
    <property type="evidence" value="ECO:0007669"/>
    <property type="project" value="InterPro"/>
</dbReference>
<dbReference type="Gene3D" id="3.40.710.10">
    <property type="entry name" value="DD-peptidase/beta-lactamase superfamily"/>
    <property type="match status" value="1"/>
</dbReference>
<protein>
    <submittedName>
        <fullName evidence="3">Serine hydrolase</fullName>
    </submittedName>
</protein>
<name>A0A2A3YMH5_9MICO</name>
<dbReference type="GO" id="GO:0030655">
    <property type="term" value="P:beta-lactam antibiotic catabolic process"/>
    <property type="evidence" value="ECO:0007669"/>
    <property type="project" value="InterPro"/>
</dbReference>
<gene>
    <name evidence="3" type="ORF">CIK66_01905</name>
</gene>
<proteinExistence type="predicted"/>
<dbReference type="Pfam" id="PF13354">
    <property type="entry name" value="Beta-lactamase2"/>
    <property type="match status" value="1"/>
</dbReference>
<dbReference type="InterPro" id="IPR000871">
    <property type="entry name" value="Beta-lactam_class-A"/>
</dbReference>
<dbReference type="AlphaFoldDB" id="A0A2A3YMH5"/>